<feature type="transmembrane region" description="Helical" evidence="1">
    <location>
        <begin position="124"/>
        <end position="143"/>
    </location>
</feature>
<reference evidence="2 3" key="1">
    <citation type="submission" date="2019-03" db="EMBL/GenBank/DDBJ databases">
        <title>Genomics of glacier-inhabiting Cryobacterium strains.</title>
        <authorList>
            <person name="Liu Q."/>
            <person name="Xin Y.-H."/>
        </authorList>
    </citation>
    <scope>NUCLEOTIDE SEQUENCE [LARGE SCALE GENOMIC DNA]</scope>
    <source>
        <strain evidence="2 3">TMT1-51</strain>
    </source>
</reference>
<dbReference type="Proteomes" id="UP000297472">
    <property type="component" value="Unassembled WGS sequence"/>
</dbReference>
<keyword evidence="1" id="KW-0472">Membrane</keyword>
<feature type="transmembrane region" description="Helical" evidence="1">
    <location>
        <begin position="20"/>
        <end position="41"/>
    </location>
</feature>
<accession>A0A4Y8JWX7</accession>
<comment type="caution">
    <text evidence="2">The sequence shown here is derived from an EMBL/GenBank/DDBJ whole genome shotgun (WGS) entry which is preliminary data.</text>
</comment>
<dbReference type="AlphaFoldDB" id="A0A4Y8JWX7"/>
<keyword evidence="1" id="KW-0812">Transmembrane</keyword>
<proteinExistence type="predicted"/>
<keyword evidence="1" id="KW-1133">Transmembrane helix</keyword>
<sequence length="184" mass="18223">MLHANDAISFRGGRRVFHSAVLAALTMAAMLLCLLAVHSAGTGHGPGHSLSAATPATTATTASALTTVTTAAAATVTTAAATTTAMAAGAHSAATHTASSATAAVVVVTAGAVSNVGAHAASDLAALSMTCSLLLVLGGLILLSRRPSVCRRLLEVVGFVVGSCRDIPLHLHRPSLTLLSISRI</sequence>
<evidence type="ECO:0000313" key="2">
    <source>
        <dbReference type="EMBL" id="TFD32264.1"/>
    </source>
</evidence>
<evidence type="ECO:0000256" key="1">
    <source>
        <dbReference type="SAM" id="Phobius"/>
    </source>
</evidence>
<dbReference type="EMBL" id="SOHA01000009">
    <property type="protein sequence ID" value="TFD32264.1"/>
    <property type="molecule type" value="Genomic_DNA"/>
</dbReference>
<protein>
    <submittedName>
        <fullName evidence="2">Uncharacterized protein</fullName>
    </submittedName>
</protein>
<organism evidence="2 3">
    <name type="scientific">Cryobacterium cryoconiti</name>
    <dbReference type="NCBI Taxonomy" id="1259239"/>
    <lineage>
        <taxon>Bacteria</taxon>
        <taxon>Bacillati</taxon>
        <taxon>Actinomycetota</taxon>
        <taxon>Actinomycetes</taxon>
        <taxon>Micrococcales</taxon>
        <taxon>Microbacteriaceae</taxon>
        <taxon>Cryobacterium</taxon>
    </lineage>
</organism>
<dbReference type="OrthoDB" id="5126393at2"/>
<evidence type="ECO:0000313" key="3">
    <source>
        <dbReference type="Proteomes" id="UP000297472"/>
    </source>
</evidence>
<dbReference type="RefSeq" id="WP_134423807.1">
    <property type="nucleotide sequence ID" value="NZ_SOHA01000009.1"/>
</dbReference>
<name>A0A4Y8JWX7_9MICO</name>
<keyword evidence="3" id="KW-1185">Reference proteome</keyword>
<gene>
    <name evidence="2" type="ORF">E3T49_04685</name>
</gene>